<organism evidence="1 2">
    <name type="scientific">Sphingobium fontiphilum</name>
    <dbReference type="NCBI Taxonomy" id="944425"/>
    <lineage>
        <taxon>Bacteria</taxon>
        <taxon>Pseudomonadati</taxon>
        <taxon>Pseudomonadota</taxon>
        <taxon>Alphaproteobacteria</taxon>
        <taxon>Sphingomonadales</taxon>
        <taxon>Sphingomonadaceae</taxon>
        <taxon>Sphingobium</taxon>
    </lineage>
</organism>
<dbReference type="RefSeq" id="WP_183955398.1">
    <property type="nucleotide sequence ID" value="NZ_JACIEB010000004.1"/>
</dbReference>
<dbReference type="Proteomes" id="UP000552757">
    <property type="component" value="Unassembled WGS sequence"/>
</dbReference>
<dbReference type="InterPro" id="IPR032710">
    <property type="entry name" value="NTF2-like_dom_sf"/>
</dbReference>
<dbReference type="Gene3D" id="3.10.450.50">
    <property type="match status" value="1"/>
</dbReference>
<name>A0A7W6GNH8_9SPHN</name>
<evidence type="ECO:0008006" key="3">
    <source>
        <dbReference type="Google" id="ProtNLM"/>
    </source>
</evidence>
<reference evidence="1 2" key="1">
    <citation type="submission" date="2020-08" db="EMBL/GenBank/DDBJ databases">
        <title>Genomic Encyclopedia of Type Strains, Phase IV (KMG-IV): sequencing the most valuable type-strain genomes for metagenomic binning, comparative biology and taxonomic classification.</title>
        <authorList>
            <person name="Goeker M."/>
        </authorList>
    </citation>
    <scope>NUCLEOTIDE SEQUENCE [LARGE SCALE GENOMIC DNA]</scope>
    <source>
        <strain evidence="1 2">DSM 29348</strain>
    </source>
</reference>
<proteinExistence type="predicted"/>
<dbReference type="EMBL" id="JACIEB010000004">
    <property type="protein sequence ID" value="MBB3982321.1"/>
    <property type="molecule type" value="Genomic_DNA"/>
</dbReference>
<sequence length="122" mass="13714">MTTQPTPQEIATFLKTQADMFSEGRIDDFMAAFRAIAPGGFKVQDPATGPVQEGWDKLEALCRQYVGWKLVVEDVKVSGNEAVIYVRNEGEYDGHPVCVHSMEHYIFGEDGSLLARYFHPMQ</sequence>
<dbReference type="SUPFAM" id="SSF54427">
    <property type="entry name" value="NTF2-like"/>
    <property type="match status" value="1"/>
</dbReference>
<gene>
    <name evidence="1" type="ORF">GGR44_001984</name>
</gene>
<keyword evidence="2" id="KW-1185">Reference proteome</keyword>
<accession>A0A7W6GNH8</accession>
<dbReference type="AlphaFoldDB" id="A0A7W6GNH8"/>
<evidence type="ECO:0000313" key="2">
    <source>
        <dbReference type="Proteomes" id="UP000552757"/>
    </source>
</evidence>
<protein>
    <recommendedName>
        <fullName evidence="3">SnoaL-like domain-containing protein</fullName>
    </recommendedName>
</protein>
<comment type="caution">
    <text evidence="1">The sequence shown here is derived from an EMBL/GenBank/DDBJ whole genome shotgun (WGS) entry which is preliminary data.</text>
</comment>
<evidence type="ECO:0000313" key="1">
    <source>
        <dbReference type="EMBL" id="MBB3982321.1"/>
    </source>
</evidence>